<name>A0AAN9TYD6_9HEMI</name>
<reference evidence="12 13" key="1">
    <citation type="submission" date="2024-03" db="EMBL/GenBank/DDBJ databases">
        <title>Adaptation during the transition from Ophiocordyceps entomopathogen to insect associate is accompanied by gene loss and intensified selection.</title>
        <authorList>
            <person name="Ward C.M."/>
            <person name="Onetto C.A."/>
            <person name="Borneman A.R."/>
        </authorList>
    </citation>
    <scope>NUCLEOTIDE SEQUENCE [LARGE SCALE GENOMIC DNA]</scope>
    <source>
        <strain evidence="12">AWRI1</strain>
        <tissue evidence="12">Single Adult Female</tissue>
    </source>
</reference>
<comment type="subcellular location">
    <subcellularLocation>
        <location evidence="1">Cytoplasm</location>
    </subcellularLocation>
</comment>
<evidence type="ECO:0000256" key="4">
    <source>
        <dbReference type="ARBA" id="ARBA00022490"/>
    </source>
</evidence>
<dbReference type="SMART" id="SM01069">
    <property type="entry name" value="CDC37_C"/>
    <property type="match status" value="2"/>
</dbReference>
<evidence type="ECO:0000256" key="2">
    <source>
        <dbReference type="ARBA" id="ARBA00006222"/>
    </source>
</evidence>
<dbReference type="GO" id="GO:0051087">
    <property type="term" value="F:protein-folding chaperone binding"/>
    <property type="evidence" value="ECO:0007669"/>
    <property type="project" value="TreeGrafter"/>
</dbReference>
<feature type="domain" description="Cdc37 C-terminal" evidence="9">
    <location>
        <begin position="292"/>
        <end position="374"/>
    </location>
</feature>
<evidence type="ECO:0000313" key="12">
    <source>
        <dbReference type="EMBL" id="KAK7605395.1"/>
    </source>
</evidence>
<evidence type="ECO:0000313" key="13">
    <source>
        <dbReference type="Proteomes" id="UP001367676"/>
    </source>
</evidence>
<evidence type="ECO:0000259" key="9">
    <source>
        <dbReference type="SMART" id="SM01069"/>
    </source>
</evidence>
<keyword evidence="5" id="KW-0143">Chaperone</keyword>
<protein>
    <recommendedName>
        <fullName evidence="3">Hsp90 co-chaperone Cdc37</fullName>
    </recommendedName>
    <alternativeName>
        <fullName evidence="6">Hsp90 chaperone protein kinase-targeting subunit</fullName>
    </alternativeName>
</protein>
<dbReference type="PANTHER" id="PTHR12800">
    <property type="entry name" value="CDC37-RELATED"/>
    <property type="match status" value="1"/>
</dbReference>
<evidence type="ECO:0000256" key="1">
    <source>
        <dbReference type="ARBA" id="ARBA00004496"/>
    </source>
</evidence>
<keyword evidence="7" id="KW-0175">Coiled coil</keyword>
<organism evidence="12 13">
    <name type="scientific">Parthenolecanium corni</name>
    <dbReference type="NCBI Taxonomy" id="536013"/>
    <lineage>
        <taxon>Eukaryota</taxon>
        <taxon>Metazoa</taxon>
        <taxon>Ecdysozoa</taxon>
        <taxon>Arthropoda</taxon>
        <taxon>Hexapoda</taxon>
        <taxon>Insecta</taxon>
        <taxon>Pterygota</taxon>
        <taxon>Neoptera</taxon>
        <taxon>Paraneoptera</taxon>
        <taxon>Hemiptera</taxon>
        <taxon>Sternorrhyncha</taxon>
        <taxon>Coccoidea</taxon>
        <taxon>Coccidae</taxon>
        <taxon>Parthenolecanium</taxon>
    </lineage>
</organism>
<dbReference type="InterPro" id="IPR013874">
    <property type="entry name" value="Cdc37_Hsp90-bd"/>
</dbReference>
<dbReference type="GO" id="GO:0006457">
    <property type="term" value="P:protein folding"/>
    <property type="evidence" value="ECO:0007669"/>
    <property type="project" value="TreeGrafter"/>
</dbReference>
<dbReference type="PANTHER" id="PTHR12800:SF4">
    <property type="entry name" value="HSP90 CO-CHAPERONE CDC37"/>
    <property type="match status" value="1"/>
</dbReference>
<dbReference type="FunFam" id="1.20.58.610:FF:000001">
    <property type="entry name" value="Hsp90 co-chaperone Cdc37-like 1"/>
    <property type="match status" value="1"/>
</dbReference>
<proteinExistence type="inferred from homology"/>
<evidence type="ECO:0000256" key="8">
    <source>
        <dbReference type="SAM" id="MobiDB-lite"/>
    </source>
</evidence>
<keyword evidence="13" id="KW-1185">Reference proteome</keyword>
<dbReference type="EMBL" id="JBBCAQ010000002">
    <property type="protein sequence ID" value="KAK7605395.1"/>
    <property type="molecule type" value="Genomic_DNA"/>
</dbReference>
<evidence type="ECO:0000256" key="3">
    <source>
        <dbReference type="ARBA" id="ARBA00020496"/>
    </source>
</evidence>
<evidence type="ECO:0000256" key="6">
    <source>
        <dbReference type="ARBA" id="ARBA00031396"/>
    </source>
</evidence>
<sequence length="546" mass="63847">MKSGSTSNCNVKYILQISDDEDETHPNIDTPSLFRWRHQARMERMEEQRRDKEALEKKKKQHQKLYEETVEKLKTLNNDNPNASEVEATLKKLEKEKEVLKKQEEELQHKEKASNVTPWNVDTISQPGFTKTVVNKPAPRKKDELSEEEKEKKFKSFIKENESLLKKFGMLKKYDDSKRFLLDYPQLACEDTANYLVYWCINLEMEEKHNLMEHVAHQCICTQFILELSKALEVDPRSCISSFFTRIQMAGEEYKNEFEEELKSFKEKIVRRAQEKLDAAIKEIEETEKQNRLGPGGLDPVDVYESLPLELQKCFDERDIPLLKETIAKMKPEEATYHMKRCVDSGLWVPDANKKEGDEEDESEETYEAVDEESFLNSKHFDNIFSKGARINTSYDIFLKSSPQKDDSEKRHHTPIRQIQTAGEENKNEFEEELKSFKEKIVRRAQEKLDAAIKEIEETENQNRLGPGGLDPDEVYESLQPLQKCFDERDIPLLKETNAKIKPEEATYQMKRCVDSGQWVPDANKNEGDEEDGTLIYSENKKMTKN</sequence>
<dbReference type="Pfam" id="PF08565">
    <property type="entry name" value="CDC37_M"/>
    <property type="match status" value="1"/>
</dbReference>
<dbReference type="SUPFAM" id="SSF101391">
    <property type="entry name" value="Hsp90 co-chaperone CDC37"/>
    <property type="match status" value="2"/>
</dbReference>
<comment type="similarity">
    <text evidence="2">Belongs to the CDC37 family.</text>
</comment>
<dbReference type="Gene3D" id="6.10.140.250">
    <property type="match status" value="2"/>
</dbReference>
<dbReference type="Gene3D" id="1.20.58.610">
    <property type="entry name" value="Cdc37, Hsp90 binding domain"/>
    <property type="match status" value="1"/>
</dbReference>
<dbReference type="GO" id="GO:0051082">
    <property type="term" value="F:unfolded protein binding"/>
    <property type="evidence" value="ECO:0007669"/>
    <property type="project" value="TreeGrafter"/>
</dbReference>
<dbReference type="GO" id="GO:0005737">
    <property type="term" value="C:cytoplasm"/>
    <property type="evidence" value="ECO:0007669"/>
    <property type="project" value="UniProtKB-SubCell"/>
</dbReference>
<accession>A0AAN9TYD6</accession>
<feature type="coiled-coil region" evidence="7">
    <location>
        <begin position="255"/>
        <end position="290"/>
    </location>
</feature>
<dbReference type="SMART" id="SM01071">
    <property type="entry name" value="CDC37_N"/>
    <property type="match status" value="1"/>
</dbReference>
<feature type="region of interest" description="Disordered" evidence="8">
    <location>
        <begin position="44"/>
        <end position="64"/>
    </location>
</feature>
<dbReference type="GO" id="GO:0050821">
    <property type="term" value="P:protein stabilization"/>
    <property type="evidence" value="ECO:0007669"/>
    <property type="project" value="TreeGrafter"/>
</dbReference>
<feature type="domain" description="Cdc37 Hsp90 binding" evidence="10">
    <location>
        <begin position="135"/>
        <end position="288"/>
    </location>
</feature>
<feature type="compositionally biased region" description="Basic and acidic residues" evidence="8">
    <location>
        <begin position="44"/>
        <end position="56"/>
    </location>
</feature>
<dbReference type="SMART" id="SM01070">
    <property type="entry name" value="CDC37_M"/>
    <property type="match status" value="1"/>
</dbReference>
<dbReference type="GO" id="GO:0019901">
    <property type="term" value="F:protein kinase binding"/>
    <property type="evidence" value="ECO:0007669"/>
    <property type="project" value="InterPro"/>
</dbReference>
<dbReference type="InterPro" id="IPR038189">
    <property type="entry name" value="Cdc37_Hsp90-bd_sf"/>
</dbReference>
<feature type="domain" description="Cdc37 N-terminal" evidence="11">
    <location>
        <begin position="15"/>
        <end position="132"/>
    </location>
</feature>
<gene>
    <name evidence="12" type="ORF">V9T40_007253</name>
</gene>
<dbReference type="AlphaFoldDB" id="A0AAN9TYD6"/>
<feature type="region of interest" description="Disordered" evidence="8">
    <location>
        <begin position="516"/>
        <end position="546"/>
    </location>
</feature>
<dbReference type="InterPro" id="IPR013855">
    <property type="entry name" value="Cdc37_N_dom"/>
</dbReference>
<dbReference type="InterPro" id="IPR013873">
    <property type="entry name" value="Cdc37_C"/>
</dbReference>
<feature type="coiled-coil region" evidence="7">
    <location>
        <begin position="420"/>
        <end position="462"/>
    </location>
</feature>
<dbReference type="InterPro" id="IPR004918">
    <property type="entry name" value="Cdc37"/>
</dbReference>
<evidence type="ECO:0000259" key="10">
    <source>
        <dbReference type="SMART" id="SM01070"/>
    </source>
</evidence>
<dbReference type="Proteomes" id="UP001367676">
    <property type="component" value="Unassembled WGS sequence"/>
</dbReference>
<evidence type="ECO:0000256" key="5">
    <source>
        <dbReference type="ARBA" id="ARBA00023186"/>
    </source>
</evidence>
<dbReference type="Pfam" id="PF03234">
    <property type="entry name" value="CDC37_N"/>
    <property type="match status" value="1"/>
</dbReference>
<evidence type="ECO:0000259" key="11">
    <source>
        <dbReference type="SMART" id="SM01071"/>
    </source>
</evidence>
<comment type="caution">
    <text evidence="12">The sequence shown here is derived from an EMBL/GenBank/DDBJ whole genome shotgun (WGS) entry which is preliminary data.</text>
</comment>
<feature type="domain" description="Cdc37 C-terminal" evidence="9">
    <location>
        <begin position="464"/>
        <end position="534"/>
    </location>
</feature>
<dbReference type="Pfam" id="PF08564">
    <property type="entry name" value="CDC37_C"/>
    <property type="match status" value="2"/>
</dbReference>
<keyword evidence="4" id="KW-0963">Cytoplasm</keyword>
<dbReference type="GO" id="GO:0031072">
    <property type="term" value="F:heat shock protein binding"/>
    <property type="evidence" value="ECO:0007669"/>
    <property type="project" value="TreeGrafter"/>
</dbReference>
<evidence type="ECO:0000256" key="7">
    <source>
        <dbReference type="SAM" id="Coils"/>
    </source>
</evidence>